<comment type="caution">
    <text evidence="1">The sequence shown here is derived from an EMBL/GenBank/DDBJ whole genome shotgun (WGS) entry which is preliminary data.</text>
</comment>
<dbReference type="RefSeq" id="WP_381491812.1">
    <property type="nucleotide sequence ID" value="NZ_JBHTIK010000008.1"/>
</dbReference>
<evidence type="ECO:0000313" key="1">
    <source>
        <dbReference type="EMBL" id="MFD0849370.1"/>
    </source>
</evidence>
<dbReference type="InterPro" id="IPR001753">
    <property type="entry name" value="Enoyl-CoA_hydra/iso"/>
</dbReference>
<dbReference type="Gene3D" id="3.90.226.10">
    <property type="entry name" value="2-enoyl-CoA Hydratase, Chain A, domain 1"/>
    <property type="match status" value="1"/>
</dbReference>
<dbReference type="SUPFAM" id="SSF52096">
    <property type="entry name" value="ClpP/crotonase"/>
    <property type="match status" value="1"/>
</dbReference>
<gene>
    <name evidence="1" type="ORF">ACFQ00_13620</name>
</gene>
<dbReference type="EMBL" id="JBHTIK010000008">
    <property type="protein sequence ID" value="MFD0849370.1"/>
    <property type="molecule type" value="Genomic_DNA"/>
</dbReference>
<name>A0ABW3C4G0_SPHXN</name>
<dbReference type="Pfam" id="PF00378">
    <property type="entry name" value="ECH_1"/>
    <property type="match status" value="1"/>
</dbReference>
<dbReference type="Proteomes" id="UP001597124">
    <property type="component" value="Unassembled WGS sequence"/>
</dbReference>
<evidence type="ECO:0000313" key="2">
    <source>
        <dbReference type="Proteomes" id="UP001597124"/>
    </source>
</evidence>
<dbReference type="InterPro" id="IPR029045">
    <property type="entry name" value="ClpP/crotonase-like_dom_sf"/>
</dbReference>
<proteinExistence type="predicted"/>
<accession>A0ABW3C4G0</accession>
<keyword evidence="2" id="KW-1185">Reference proteome</keyword>
<dbReference type="PANTHER" id="PTHR11941:SF124">
    <property type="entry name" value="ENOYL-COA HYDRATASE ECHA13-RELATED"/>
    <property type="match status" value="1"/>
</dbReference>
<protein>
    <submittedName>
        <fullName evidence="1">Enoyl-CoA hydratase</fullName>
    </submittedName>
</protein>
<organism evidence="1 2">
    <name type="scientific">Sphingosinicella xenopeptidilytica</name>
    <dbReference type="NCBI Taxonomy" id="364098"/>
    <lineage>
        <taxon>Bacteria</taxon>
        <taxon>Pseudomonadati</taxon>
        <taxon>Pseudomonadota</taxon>
        <taxon>Alphaproteobacteria</taxon>
        <taxon>Sphingomonadales</taxon>
        <taxon>Sphingosinicellaceae</taxon>
        <taxon>Sphingosinicella</taxon>
    </lineage>
</organism>
<dbReference type="NCBIfam" id="NF006140">
    <property type="entry name" value="PRK08290.1"/>
    <property type="match status" value="1"/>
</dbReference>
<reference evidence="2" key="1">
    <citation type="journal article" date="2019" name="Int. J. Syst. Evol. Microbiol.">
        <title>The Global Catalogue of Microorganisms (GCM) 10K type strain sequencing project: providing services to taxonomists for standard genome sequencing and annotation.</title>
        <authorList>
            <consortium name="The Broad Institute Genomics Platform"/>
            <consortium name="The Broad Institute Genome Sequencing Center for Infectious Disease"/>
            <person name="Wu L."/>
            <person name="Ma J."/>
        </authorList>
    </citation>
    <scope>NUCLEOTIDE SEQUENCE [LARGE SCALE GENOMIC DNA]</scope>
    <source>
        <strain evidence="2">CCUG 52537</strain>
    </source>
</reference>
<dbReference type="CDD" id="cd06558">
    <property type="entry name" value="crotonase-like"/>
    <property type="match status" value="1"/>
</dbReference>
<sequence length="295" mass="32060">MQIESSPVLYAVDSAGIARITLNRPETGNAQNVAMTYALNDAFVRAAHDNAVRVIILGGAGKHFSTGHDLKDQTFDAVGRDYPLTSTWADIDLDSIEGWYGWEREAFLDMCRRWRSIPKPVIAEVRGACIGGGLMLAWVCDLIIAAENAFFQDPVVAFGVGGVEYLSHAWELGARQAKEKLFTTDRWTADEALAWGMVNRVVPLDALEQTTLELARKIAAKPAFALKMAKEAINGSLDAQGLQQAIDRGFALHQLAHAQNRLKFGGLLDPTGLPEAIRTSGEVCELVIGKPIGEA</sequence>
<dbReference type="PANTHER" id="PTHR11941">
    <property type="entry name" value="ENOYL-COA HYDRATASE-RELATED"/>
    <property type="match status" value="1"/>
</dbReference>